<sequence length="577" mass="66842">MHFSFIKLALPLLLIPLLAQAGGDSMKHGQSSNSFQKETFDAFRTACSISKRESFYYPLNFMIIYFPYIKDLPSLIQTYSTRKELRSLEKCLKETIDKAFYLPIFMANPTSRNRYAVLNDYYNLGLALRYRLKNLFNPKAKDPGDKKIMTDSAFEKLRQKYHSHFLSDDPTNKGPIPSDWEALVGSHVDKAIRHANPTHPPLPTHQVQHVHSCLVESLFFTLKAATLDRSPIFLCLEQHLRVNIAFISFRKAAKKIGNQTATYLSRLFQSIRSLQNHLYLKQDGKDISVLCTALKLCPEIRIWLNTLSKKMHINLDEKRHDADVAALLISILHEHRHPFRYVLKDYTPAPICEPFHLQDLGRLMPNFMRWYGVGIWGRSYLTPTQRVSLDNIRKESHHLDPISRKVLNKLVTKYFDIRLIHQNTINEILENSHDLHPTFLEILNDIKKGNPQPAPIHQRILSEINGLFKAISKFSRGLMINYRYGTPKKYIDATSRLYHVMAAFTSDSISSDDFFDQEAFHDFFDSLKGISNMKPMLFSEEFTRPFLMLPTNEQIKVGGPWPEGKDTTAFFTELLFR</sequence>
<keyword evidence="1" id="KW-0732">Signal</keyword>
<organism evidence="2 3">
    <name type="scientific">Piptocephalis cylindrospora</name>
    <dbReference type="NCBI Taxonomy" id="1907219"/>
    <lineage>
        <taxon>Eukaryota</taxon>
        <taxon>Fungi</taxon>
        <taxon>Fungi incertae sedis</taxon>
        <taxon>Zoopagomycota</taxon>
        <taxon>Zoopagomycotina</taxon>
        <taxon>Zoopagomycetes</taxon>
        <taxon>Zoopagales</taxon>
        <taxon>Piptocephalidaceae</taxon>
        <taxon>Piptocephalis</taxon>
    </lineage>
</organism>
<evidence type="ECO:0000313" key="3">
    <source>
        <dbReference type="Proteomes" id="UP000267251"/>
    </source>
</evidence>
<name>A0A4V1IY87_9FUNG</name>
<dbReference type="EMBL" id="KZ987962">
    <property type="protein sequence ID" value="RKP13699.1"/>
    <property type="molecule type" value="Genomic_DNA"/>
</dbReference>
<protein>
    <submittedName>
        <fullName evidence="2">Uncharacterized protein</fullName>
    </submittedName>
</protein>
<feature type="non-terminal residue" evidence="2">
    <location>
        <position position="577"/>
    </location>
</feature>
<gene>
    <name evidence="2" type="ORF">BJ684DRAFT_15929</name>
</gene>
<evidence type="ECO:0000313" key="2">
    <source>
        <dbReference type="EMBL" id="RKP13699.1"/>
    </source>
</evidence>
<dbReference type="Proteomes" id="UP000267251">
    <property type="component" value="Unassembled WGS sequence"/>
</dbReference>
<feature type="chain" id="PRO_5020370457" evidence="1">
    <location>
        <begin position="22"/>
        <end position="577"/>
    </location>
</feature>
<feature type="signal peptide" evidence="1">
    <location>
        <begin position="1"/>
        <end position="21"/>
    </location>
</feature>
<reference evidence="3" key="1">
    <citation type="journal article" date="2018" name="Nat. Microbiol.">
        <title>Leveraging single-cell genomics to expand the fungal tree of life.</title>
        <authorList>
            <person name="Ahrendt S.R."/>
            <person name="Quandt C.A."/>
            <person name="Ciobanu D."/>
            <person name="Clum A."/>
            <person name="Salamov A."/>
            <person name="Andreopoulos B."/>
            <person name="Cheng J.F."/>
            <person name="Woyke T."/>
            <person name="Pelin A."/>
            <person name="Henrissat B."/>
            <person name="Reynolds N.K."/>
            <person name="Benny G.L."/>
            <person name="Smith M.E."/>
            <person name="James T.Y."/>
            <person name="Grigoriev I.V."/>
        </authorList>
    </citation>
    <scope>NUCLEOTIDE SEQUENCE [LARGE SCALE GENOMIC DNA]</scope>
</reference>
<accession>A0A4V1IY87</accession>
<keyword evidence="3" id="KW-1185">Reference proteome</keyword>
<proteinExistence type="predicted"/>
<dbReference type="AlphaFoldDB" id="A0A4V1IY87"/>
<evidence type="ECO:0000256" key="1">
    <source>
        <dbReference type="SAM" id="SignalP"/>
    </source>
</evidence>